<proteinExistence type="predicted"/>
<dbReference type="AlphaFoldDB" id="A0A182INV5"/>
<organism evidence="1">
    <name type="scientific">Anopheles atroparvus</name>
    <name type="common">European mosquito</name>
    <dbReference type="NCBI Taxonomy" id="41427"/>
    <lineage>
        <taxon>Eukaryota</taxon>
        <taxon>Metazoa</taxon>
        <taxon>Ecdysozoa</taxon>
        <taxon>Arthropoda</taxon>
        <taxon>Hexapoda</taxon>
        <taxon>Insecta</taxon>
        <taxon>Pterygota</taxon>
        <taxon>Neoptera</taxon>
        <taxon>Endopterygota</taxon>
        <taxon>Diptera</taxon>
        <taxon>Nematocera</taxon>
        <taxon>Culicoidea</taxon>
        <taxon>Culicidae</taxon>
        <taxon>Anophelinae</taxon>
        <taxon>Anopheles</taxon>
    </lineage>
</organism>
<dbReference type="InterPro" id="IPR001810">
    <property type="entry name" value="F-box_dom"/>
</dbReference>
<dbReference type="CDD" id="cd22100">
    <property type="entry name" value="F-box_FBXO28"/>
    <property type="match status" value="1"/>
</dbReference>
<protein>
    <submittedName>
        <fullName evidence="1">Uncharacterized protein</fullName>
    </submittedName>
</protein>
<dbReference type="PANTHER" id="PTHR13252:SF9">
    <property type="entry name" value="F-BOX ONLY PROTEIN 28"/>
    <property type="match status" value="1"/>
</dbReference>
<evidence type="ECO:0000313" key="1">
    <source>
        <dbReference type="EnsemblMetazoa" id="AATE002658-PA.1"/>
    </source>
</evidence>
<dbReference type="InterPro" id="IPR022041">
    <property type="entry name" value="Methyltransf_FA"/>
</dbReference>
<dbReference type="Pfam" id="PF12248">
    <property type="entry name" value="Methyltransf_FA"/>
    <property type="match status" value="1"/>
</dbReference>
<sequence length="566" mass="63897">MATASDGEMAIASGMNLLDLPDCMIEEVLEYLSYDEIAKKRIVCRKIDRICQSLLNRGYIKMIRRHNSNLKAIKSQLPRRESERRNHPLSKHSDILTCVETRISMLSMTYSKYIDKELCCFIPGKVIDEVLYILRIVENTGRPLRAHEVLQELRDISSMAIEHFDENIAGRLKKLMNVHNPHHQVPVHPFPTVGYFPNEMVLPSSAFCPDVPGEKFLMPTLAPLAQPGPSIAGPSSSAPMGSLYCQSGCNASRENNASIVRINHKARKMRYDINRIDHTMAGFKAEVRNMRMHMLRQSAEMKDIRRRLDESEMKNRELIATINQFGSDNPKAAALKSELTAATIKRANLKIRKANAILQRALSETEPRGPDRMPRPAFAAVPFPLGLASPISSDEEDFLPPSPTMEGSAPKKGRFAIRGCKQYANLVGYDEPLEYFPTKNLQHVGRTDSSKFFRVAILGPNDGHIRFGSSPYPYDKDMIEIVLSGWANTKSVGRRQRRTKANKYVNVLLAEEETPNLLSPFRPTMFVLEVFSNGTVQVRKDGENQAFLQFNDGVRSLPIDYMAFTK</sequence>
<dbReference type="EnsemblMetazoa" id="AATE002658-RA">
    <property type="protein sequence ID" value="AATE002658-PA.1"/>
    <property type="gene ID" value="AATE002658"/>
</dbReference>
<dbReference type="STRING" id="41427.A0A182INV5"/>
<dbReference type="PANTHER" id="PTHR13252">
    <property type="entry name" value="F-BOX ONLY PROTEIN 28"/>
    <property type="match status" value="1"/>
</dbReference>
<accession>A0A182INV5</accession>
<dbReference type="GO" id="GO:0000209">
    <property type="term" value="P:protein polyubiquitination"/>
    <property type="evidence" value="ECO:0007669"/>
    <property type="project" value="TreeGrafter"/>
</dbReference>
<dbReference type="InterPro" id="IPR039719">
    <property type="entry name" value="FBXO28"/>
</dbReference>
<name>A0A182INV5_ANOAO</name>
<dbReference type="PROSITE" id="PS50181">
    <property type="entry name" value="FBOX"/>
    <property type="match status" value="1"/>
</dbReference>
<dbReference type="VEuPathDB" id="VectorBase:AATE002658"/>
<reference evidence="1" key="1">
    <citation type="submission" date="2022-08" db="UniProtKB">
        <authorList>
            <consortium name="EnsemblMetazoa"/>
        </authorList>
    </citation>
    <scope>IDENTIFICATION</scope>
    <source>
        <strain evidence="1">EBRO</strain>
    </source>
</reference>